<sequence>MYDNNAIRSFANRYINALNTLPKTRTSLDLYMTDQHLIEHILFFESVFPHYQLQVDELICEGNKFVILARFQGKHEGDFNGLTPTFKNVEMPVAVRYEVVDDKIVSHWLLADQITLLEQLGVSAAPAAV</sequence>
<evidence type="ECO:0000313" key="2">
    <source>
        <dbReference type="Proteomes" id="UP000033121"/>
    </source>
</evidence>
<dbReference type="EMBL" id="BBWV01000003">
    <property type="protein sequence ID" value="GAO44143.1"/>
    <property type="molecule type" value="Genomic_DNA"/>
</dbReference>
<protein>
    <recommendedName>
        <fullName evidence="3">Ester cyclase</fullName>
    </recommendedName>
</protein>
<dbReference type="InterPro" id="IPR009959">
    <property type="entry name" value="Cyclase_SnoaL-like"/>
</dbReference>
<comment type="caution">
    <text evidence="1">The sequence shown here is derived from an EMBL/GenBank/DDBJ whole genome shotgun (WGS) entry which is preliminary data.</text>
</comment>
<dbReference type="InterPro" id="IPR032710">
    <property type="entry name" value="NTF2-like_dom_sf"/>
</dbReference>
<evidence type="ECO:0000313" key="1">
    <source>
        <dbReference type="EMBL" id="GAO44143.1"/>
    </source>
</evidence>
<dbReference type="SUPFAM" id="SSF54427">
    <property type="entry name" value="NTF2-like"/>
    <property type="match status" value="1"/>
</dbReference>
<accession>A0A0E9N2Y1</accession>
<dbReference type="Proteomes" id="UP000033121">
    <property type="component" value="Unassembled WGS sequence"/>
</dbReference>
<proteinExistence type="predicted"/>
<dbReference type="PANTHER" id="PTHR38436">
    <property type="entry name" value="POLYKETIDE CYCLASE SNOAL-LIKE DOMAIN"/>
    <property type="match status" value="1"/>
</dbReference>
<evidence type="ECO:0008006" key="3">
    <source>
        <dbReference type="Google" id="ProtNLM"/>
    </source>
</evidence>
<gene>
    <name evidence="1" type="ORF">FPE01S_03_01810</name>
</gene>
<dbReference type="PANTHER" id="PTHR38436:SF1">
    <property type="entry name" value="ESTER CYCLASE"/>
    <property type="match status" value="1"/>
</dbReference>
<dbReference type="Gene3D" id="3.10.450.50">
    <property type="match status" value="1"/>
</dbReference>
<keyword evidence="2" id="KW-1185">Reference proteome</keyword>
<name>A0A0E9N2Y1_9BACT</name>
<dbReference type="OrthoDB" id="7876517at2"/>
<dbReference type="Pfam" id="PF07366">
    <property type="entry name" value="SnoaL"/>
    <property type="match status" value="1"/>
</dbReference>
<reference evidence="1 2" key="1">
    <citation type="submission" date="2015-04" db="EMBL/GenBank/DDBJ databases">
        <title>Whole genome shotgun sequence of Flavihumibacter petaseus NBRC 106054.</title>
        <authorList>
            <person name="Miyazawa S."/>
            <person name="Hosoyama A."/>
            <person name="Hashimoto M."/>
            <person name="Noguchi M."/>
            <person name="Tsuchikane K."/>
            <person name="Ohji S."/>
            <person name="Yamazoe A."/>
            <person name="Ichikawa N."/>
            <person name="Kimura A."/>
            <person name="Fujita N."/>
        </authorList>
    </citation>
    <scope>NUCLEOTIDE SEQUENCE [LARGE SCALE GENOMIC DNA]</scope>
    <source>
        <strain evidence="1 2">NBRC 106054</strain>
    </source>
</reference>
<dbReference type="RefSeq" id="WP_052955907.1">
    <property type="nucleotide sequence ID" value="NZ_BBWV01000003.1"/>
</dbReference>
<dbReference type="GO" id="GO:0030638">
    <property type="term" value="P:polyketide metabolic process"/>
    <property type="evidence" value="ECO:0007669"/>
    <property type="project" value="InterPro"/>
</dbReference>
<organism evidence="1 2">
    <name type="scientific">Flavihumibacter petaseus NBRC 106054</name>
    <dbReference type="NCBI Taxonomy" id="1220578"/>
    <lineage>
        <taxon>Bacteria</taxon>
        <taxon>Pseudomonadati</taxon>
        <taxon>Bacteroidota</taxon>
        <taxon>Chitinophagia</taxon>
        <taxon>Chitinophagales</taxon>
        <taxon>Chitinophagaceae</taxon>
        <taxon>Flavihumibacter</taxon>
    </lineage>
</organism>
<dbReference type="STRING" id="1220578.FPE01S_03_01810"/>
<dbReference type="AlphaFoldDB" id="A0A0E9N2Y1"/>